<proteinExistence type="predicted"/>
<evidence type="ECO:0000313" key="1">
    <source>
        <dbReference type="EMBL" id="KAJ3055797.1"/>
    </source>
</evidence>
<organism evidence="1 2">
    <name type="scientific">Rhizophlyctis rosea</name>
    <dbReference type="NCBI Taxonomy" id="64517"/>
    <lineage>
        <taxon>Eukaryota</taxon>
        <taxon>Fungi</taxon>
        <taxon>Fungi incertae sedis</taxon>
        <taxon>Chytridiomycota</taxon>
        <taxon>Chytridiomycota incertae sedis</taxon>
        <taxon>Chytridiomycetes</taxon>
        <taxon>Rhizophlyctidales</taxon>
        <taxon>Rhizophlyctidaceae</taxon>
        <taxon>Rhizophlyctis</taxon>
    </lineage>
</organism>
<accession>A0AAD5SPQ5</accession>
<dbReference type="EMBL" id="JADGJD010000059">
    <property type="protein sequence ID" value="KAJ3055797.1"/>
    <property type="molecule type" value="Genomic_DNA"/>
</dbReference>
<reference evidence="1" key="1">
    <citation type="submission" date="2020-05" db="EMBL/GenBank/DDBJ databases">
        <title>Phylogenomic resolution of chytrid fungi.</title>
        <authorList>
            <person name="Stajich J.E."/>
            <person name="Amses K."/>
            <person name="Simmons R."/>
            <person name="Seto K."/>
            <person name="Myers J."/>
            <person name="Bonds A."/>
            <person name="Quandt C.A."/>
            <person name="Barry K."/>
            <person name="Liu P."/>
            <person name="Grigoriev I."/>
            <person name="Longcore J.E."/>
            <person name="James T.Y."/>
        </authorList>
    </citation>
    <scope>NUCLEOTIDE SEQUENCE</scope>
    <source>
        <strain evidence="1">JEL0318</strain>
    </source>
</reference>
<dbReference type="Proteomes" id="UP001212841">
    <property type="component" value="Unassembled WGS sequence"/>
</dbReference>
<protein>
    <submittedName>
        <fullName evidence="1">Uncharacterized protein</fullName>
    </submittedName>
</protein>
<dbReference type="AlphaFoldDB" id="A0AAD5SPQ5"/>
<sequence length="56" mass="6316">MHVILANLRIPESMQFQRRIAGSPERRLITGPPSPKLLGYVAPLRITFTARKMITA</sequence>
<comment type="caution">
    <text evidence="1">The sequence shown here is derived from an EMBL/GenBank/DDBJ whole genome shotgun (WGS) entry which is preliminary data.</text>
</comment>
<name>A0AAD5SPQ5_9FUNG</name>
<evidence type="ECO:0000313" key="2">
    <source>
        <dbReference type="Proteomes" id="UP001212841"/>
    </source>
</evidence>
<keyword evidence="2" id="KW-1185">Reference proteome</keyword>
<gene>
    <name evidence="1" type="ORF">HK097_009180</name>
</gene>